<reference evidence="1" key="1">
    <citation type="submission" date="2022-07" db="EMBL/GenBank/DDBJ databases">
        <title>Phylogenomic reconstructions and comparative analyses of Kickxellomycotina fungi.</title>
        <authorList>
            <person name="Reynolds N.K."/>
            <person name="Stajich J.E."/>
            <person name="Barry K."/>
            <person name="Grigoriev I.V."/>
            <person name="Crous P."/>
            <person name="Smith M.E."/>
        </authorList>
    </citation>
    <scope>NUCLEOTIDE SEQUENCE</scope>
    <source>
        <strain evidence="1">CBS 102833</strain>
    </source>
</reference>
<accession>A0ACC1LMY0</accession>
<proteinExistence type="predicted"/>
<evidence type="ECO:0000313" key="1">
    <source>
        <dbReference type="EMBL" id="KAJ2812697.1"/>
    </source>
</evidence>
<gene>
    <name evidence="1" type="primary">srp72</name>
    <name evidence="1" type="ORF">H4S07_001220</name>
</gene>
<evidence type="ECO:0000313" key="2">
    <source>
        <dbReference type="Proteomes" id="UP001140096"/>
    </source>
</evidence>
<name>A0ACC1LMY0_9FUNG</name>
<comment type="caution">
    <text evidence="1">The sequence shown here is derived from an EMBL/GenBank/DDBJ whole genome shotgun (WGS) entry which is preliminary data.</text>
</comment>
<sequence length="711" mass="76073">MSKQSLETHFSAVRDALVGGNLPAVFEAARSGLSDYPKEADFAKIQIVALIKQEKAQQALSLIDQAHKSKLFSSKDMAYEVAYCHFVIGNYDLAKRQLKNASPGPLVAKLAAQIAYKNDQFAECVDIYAALISKTERGSQEYNDLVLNMSAAKAAAVAQHSQDPGAEDAAATDTVSGGYELMFNSATRLLGSGRAQEAVTLLAEAEKLAASTLADDKWSEKDIRSEVGPIEAQRAVALHQLGRTSEARTIYVNLLSERVLDVVTRDVVIHNCAAVGMAESSGSDVSASTTKRALQVPGRSAGSLSRHQKTLMVYNMAVMQAAQKQYVAARRSLRVLEKMTSGVAIANAGALSAAISLRMGRGRQALNELAAISFSQEPISGVRPTLAAAQVAIQLGDNKRAADILQVWKGKAQGVDFGNLKLPAKFVHHYFGVCLIYNWLQSKPDVGKSETEAAAEAAKHLYTKVAMMQQQSVELLVAVSGCLSYAGIDGLARECFGQAQAAASEHGLDSNVSSHMSIQTLLAPDSDPKLTAQLLRGYERRARLARDIPGLPARMARRFQPVGSASRKGNTATMLGAKHNRSASLNKRRSRRNRKLVTSPPKNYEVGRILDAERWIPMRQRSYYKPRGRGHRQAKLRGGAQGGTVEASSGLGGTGSARIGGKDVSPALLQTPTYEGVPAVSMPVSGSHSSKSKSKGGKSGNKSGKGKKGSW</sequence>
<organism evidence="1 2">
    <name type="scientific">Coemansia furcata</name>
    <dbReference type="NCBI Taxonomy" id="417177"/>
    <lineage>
        <taxon>Eukaryota</taxon>
        <taxon>Fungi</taxon>
        <taxon>Fungi incertae sedis</taxon>
        <taxon>Zoopagomycota</taxon>
        <taxon>Kickxellomycotina</taxon>
        <taxon>Kickxellomycetes</taxon>
        <taxon>Kickxellales</taxon>
        <taxon>Kickxellaceae</taxon>
        <taxon>Coemansia</taxon>
    </lineage>
</organism>
<protein>
    <submittedName>
        <fullName evidence="1">Srp72p</fullName>
    </submittedName>
</protein>
<dbReference type="EMBL" id="JANBUP010000171">
    <property type="protein sequence ID" value="KAJ2812697.1"/>
    <property type="molecule type" value="Genomic_DNA"/>
</dbReference>
<dbReference type="Proteomes" id="UP001140096">
    <property type="component" value="Unassembled WGS sequence"/>
</dbReference>
<keyword evidence="2" id="KW-1185">Reference proteome</keyword>